<organism evidence="2 3">
    <name type="scientific">Sporosarcina newyorkensis</name>
    <dbReference type="NCBI Taxonomy" id="759851"/>
    <lineage>
        <taxon>Bacteria</taxon>
        <taxon>Bacillati</taxon>
        <taxon>Bacillota</taxon>
        <taxon>Bacilli</taxon>
        <taxon>Bacillales</taxon>
        <taxon>Caryophanaceae</taxon>
        <taxon>Sporosarcina</taxon>
    </lineage>
</organism>
<evidence type="ECO:0000313" key="2">
    <source>
        <dbReference type="EMBL" id="SKA89882.1"/>
    </source>
</evidence>
<name>A0A1T4XJY1_9BACL</name>
<feature type="transmembrane region" description="Helical" evidence="1">
    <location>
        <begin position="38"/>
        <end position="58"/>
    </location>
</feature>
<evidence type="ECO:0000313" key="3">
    <source>
        <dbReference type="Proteomes" id="UP000190042"/>
    </source>
</evidence>
<keyword evidence="1" id="KW-0472">Membrane</keyword>
<proteinExistence type="predicted"/>
<feature type="transmembrane region" description="Helical" evidence="1">
    <location>
        <begin position="105"/>
        <end position="126"/>
    </location>
</feature>
<gene>
    <name evidence="2" type="ORF">SAMN04244570_0896</name>
</gene>
<keyword evidence="3" id="KW-1185">Reference proteome</keyword>
<dbReference type="RefSeq" id="WP_078816685.1">
    <property type="nucleotide sequence ID" value="NZ_FUYJ01000001.1"/>
</dbReference>
<dbReference type="EMBL" id="FUYJ01000001">
    <property type="protein sequence ID" value="SKA89882.1"/>
    <property type="molecule type" value="Genomic_DNA"/>
</dbReference>
<accession>A0A1T4XJY1</accession>
<keyword evidence="1" id="KW-1133">Transmembrane helix</keyword>
<dbReference type="AlphaFoldDB" id="A0A1T4XJY1"/>
<feature type="transmembrane region" description="Helical" evidence="1">
    <location>
        <begin position="7"/>
        <end position="26"/>
    </location>
</feature>
<reference evidence="3" key="1">
    <citation type="submission" date="2017-02" db="EMBL/GenBank/DDBJ databases">
        <authorList>
            <person name="Varghese N."/>
            <person name="Submissions S."/>
        </authorList>
    </citation>
    <scope>NUCLEOTIDE SEQUENCE [LARGE SCALE GENOMIC DNA]</scope>
    <source>
        <strain evidence="3">DSM 23966</strain>
    </source>
</reference>
<dbReference type="Proteomes" id="UP000190042">
    <property type="component" value="Unassembled WGS sequence"/>
</dbReference>
<sequence length="131" mass="15007">MKRFFYYSAWTIGIGLIIYLGMKWEFRLKETASTDFNILPVVLFSAIFPIVLGMLLRLPQLFIEIKENKRWTFDWTKFLAVALPALLIVVLHILSYLAILPVVHLLLIGGQTLVTVAGIVFGYTLLDSFKK</sequence>
<evidence type="ECO:0000256" key="1">
    <source>
        <dbReference type="SAM" id="Phobius"/>
    </source>
</evidence>
<keyword evidence="1" id="KW-0812">Transmembrane</keyword>
<protein>
    <submittedName>
        <fullName evidence="2">Uncharacterized protein</fullName>
    </submittedName>
</protein>
<feature type="transmembrane region" description="Helical" evidence="1">
    <location>
        <begin position="78"/>
        <end position="99"/>
    </location>
</feature>